<feature type="compositionally biased region" description="Basic and acidic residues" evidence="7">
    <location>
        <begin position="258"/>
        <end position="274"/>
    </location>
</feature>
<dbReference type="GO" id="GO:0030182">
    <property type="term" value="P:neuron differentiation"/>
    <property type="evidence" value="ECO:0007669"/>
    <property type="project" value="TreeGrafter"/>
</dbReference>
<dbReference type="GO" id="GO:0048468">
    <property type="term" value="P:cell development"/>
    <property type="evidence" value="ECO:0007669"/>
    <property type="project" value="TreeGrafter"/>
</dbReference>
<keyword evidence="10" id="KW-1185">Reference proteome</keyword>
<reference evidence="9" key="2">
    <citation type="submission" date="2025-09" db="UniProtKB">
        <authorList>
            <consortium name="Ensembl"/>
        </authorList>
    </citation>
    <scope>IDENTIFICATION</scope>
</reference>
<dbReference type="CDD" id="cd00086">
    <property type="entry name" value="homeodomain"/>
    <property type="match status" value="1"/>
</dbReference>
<dbReference type="PANTHER" id="PTHR11211:SF16">
    <property type="entry name" value="IROQUOIS-CLASS HOMEODOMAIN PROTEIN IRX-4"/>
    <property type="match status" value="1"/>
</dbReference>
<evidence type="ECO:0000256" key="7">
    <source>
        <dbReference type="SAM" id="MobiDB-lite"/>
    </source>
</evidence>
<dbReference type="InterPro" id="IPR009057">
    <property type="entry name" value="Homeodomain-like_sf"/>
</dbReference>
<dbReference type="PROSITE" id="PS00027">
    <property type="entry name" value="HOMEOBOX_1"/>
    <property type="match status" value="1"/>
</dbReference>
<keyword evidence="3 6" id="KW-0238">DNA-binding</keyword>
<organism evidence="9 10">
    <name type="scientific">Gadus morhua</name>
    <name type="common">Atlantic cod</name>
    <dbReference type="NCBI Taxonomy" id="8049"/>
    <lineage>
        <taxon>Eukaryota</taxon>
        <taxon>Metazoa</taxon>
        <taxon>Chordata</taxon>
        <taxon>Craniata</taxon>
        <taxon>Vertebrata</taxon>
        <taxon>Euteleostomi</taxon>
        <taxon>Actinopterygii</taxon>
        <taxon>Neopterygii</taxon>
        <taxon>Teleostei</taxon>
        <taxon>Neoteleostei</taxon>
        <taxon>Acanthomorphata</taxon>
        <taxon>Zeiogadaria</taxon>
        <taxon>Gadariae</taxon>
        <taxon>Gadiformes</taxon>
        <taxon>Gadoidei</taxon>
        <taxon>Gadidae</taxon>
        <taxon>Gadus</taxon>
    </lineage>
</organism>
<dbReference type="SMART" id="SM00389">
    <property type="entry name" value="HOX"/>
    <property type="match status" value="1"/>
</dbReference>
<name>A0A8C5CP11_GADMO</name>
<dbReference type="AlphaFoldDB" id="A0A8C5CP11"/>
<evidence type="ECO:0000259" key="8">
    <source>
        <dbReference type="PROSITE" id="PS50071"/>
    </source>
</evidence>
<protein>
    <submittedName>
        <fullName evidence="9">Iroquois homeobox 4b</fullName>
    </submittedName>
</protein>
<accession>A0A8C5CP11</accession>
<keyword evidence="4 6" id="KW-0371">Homeobox</keyword>
<dbReference type="InterPro" id="IPR017970">
    <property type="entry name" value="Homeobox_CS"/>
</dbReference>
<evidence type="ECO:0000256" key="5">
    <source>
        <dbReference type="ARBA" id="ARBA00023242"/>
    </source>
</evidence>
<keyword evidence="5 6" id="KW-0539">Nucleus</keyword>
<dbReference type="Ensembl" id="ENSGMOT00000077194.1">
    <property type="protein sequence ID" value="ENSGMOP00000065039.1"/>
    <property type="gene ID" value="ENSGMOG00000032348.1"/>
</dbReference>
<dbReference type="GO" id="GO:0000978">
    <property type="term" value="F:RNA polymerase II cis-regulatory region sequence-specific DNA binding"/>
    <property type="evidence" value="ECO:0007669"/>
    <property type="project" value="TreeGrafter"/>
</dbReference>
<dbReference type="GO" id="GO:0000981">
    <property type="term" value="F:DNA-binding transcription factor activity, RNA polymerase II-specific"/>
    <property type="evidence" value="ECO:0007669"/>
    <property type="project" value="InterPro"/>
</dbReference>
<feature type="region of interest" description="Disordered" evidence="7">
    <location>
        <begin position="238"/>
        <end position="316"/>
    </location>
</feature>
<feature type="domain" description="Homeobox" evidence="8">
    <location>
        <begin position="116"/>
        <end position="179"/>
    </location>
</feature>
<comment type="subcellular location">
    <subcellularLocation>
        <location evidence="1 6">Nucleus</location>
    </subcellularLocation>
</comment>
<dbReference type="Pfam" id="PF05920">
    <property type="entry name" value="Homeobox_KN"/>
    <property type="match status" value="1"/>
</dbReference>
<dbReference type="PROSITE" id="PS50071">
    <property type="entry name" value="HOMEOBOX_2"/>
    <property type="match status" value="1"/>
</dbReference>
<feature type="DNA-binding region" description="Homeobox" evidence="6">
    <location>
        <begin position="118"/>
        <end position="180"/>
    </location>
</feature>
<dbReference type="PANTHER" id="PTHR11211">
    <property type="entry name" value="IROQUOIS-CLASS HOMEODOMAIN PROTEIN IRX"/>
    <property type="match status" value="1"/>
</dbReference>
<evidence type="ECO:0000256" key="6">
    <source>
        <dbReference type="PROSITE-ProRule" id="PRU00108"/>
    </source>
</evidence>
<evidence type="ECO:0000256" key="4">
    <source>
        <dbReference type="ARBA" id="ARBA00023155"/>
    </source>
</evidence>
<feature type="compositionally biased region" description="Acidic residues" evidence="7">
    <location>
        <begin position="196"/>
        <end position="205"/>
    </location>
</feature>
<evidence type="ECO:0000313" key="10">
    <source>
        <dbReference type="Proteomes" id="UP000694546"/>
    </source>
</evidence>
<sequence>MTSGTLSGCVEPGGRALMDMRTSPSHPALSCPLYEGRVLRSPAATSIGLCSGAYPKGQAYYNTCSSDASAIYSRNPLHSKEGSMPAQTGASQAPAYYPYEYSFGQYPDDRYGYSCSDGASRRKNATRETTSTLKAWLQEHQKNPYPTKGEKIMLAIITRMTLTQVSTWFANARRRLKKENKVTWSPRACKSSEDRGADEDSDAGEEQIKSEQEACGEYNKGCVDTQWLRIRGHTRLTVTGLPLPDPSLGDLQSDPEDFDRLESDGSESEPKTDYVPDGGGTGTPLAELSHSRQPVASDSDTTRGKHRIPSDCPGLTTAHPQSSAFYPLVDLPVSSEATLKIWSIARQAASLQPEYSPCMLACPSSPGYPASMGLTAPAASPGTRHDSPVATLRDWVDGVFHDGLFQQRAPHQALAESEGTAVWEGLSYGQTDSRAAGHSY</sequence>
<dbReference type="GeneTree" id="ENSGT00940000158596"/>
<evidence type="ECO:0000256" key="3">
    <source>
        <dbReference type="ARBA" id="ARBA00023125"/>
    </source>
</evidence>
<dbReference type="InterPro" id="IPR008422">
    <property type="entry name" value="KN_HD"/>
</dbReference>
<comment type="similarity">
    <text evidence="2">Belongs to the TALE/IRO homeobox family.</text>
</comment>
<dbReference type="OMA" id="SYYNTCA"/>
<feature type="compositionally biased region" description="Low complexity" evidence="7">
    <location>
        <begin position="240"/>
        <end position="252"/>
    </location>
</feature>
<dbReference type="InterPro" id="IPR001356">
    <property type="entry name" value="HD"/>
</dbReference>
<dbReference type="SUPFAM" id="SSF46689">
    <property type="entry name" value="Homeodomain-like"/>
    <property type="match status" value="1"/>
</dbReference>
<dbReference type="FunFam" id="1.10.10.60:FF:000003">
    <property type="entry name" value="Iroquois-class homeobox protein IRX"/>
    <property type="match status" value="1"/>
</dbReference>
<dbReference type="Proteomes" id="UP000694546">
    <property type="component" value="Chromosome 22"/>
</dbReference>
<evidence type="ECO:0000256" key="2">
    <source>
        <dbReference type="ARBA" id="ARBA00008446"/>
    </source>
</evidence>
<reference evidence="9" key="1">
    <citation type="submission" date="2025-08" db="UniProtKB">
        <authorList>
            <consortium name="Ensembl"/>
        </authorList>
    </citation>
    <scope>IDENTIFICATION</scope>
</reference>
<proteinExistence type="inferred from homology"/>
<dbReference type="GO" id="GO:0005634">
    <property type="term" value="C:nucleus"/>
    <property type="evidence" value="ECO:0007669"/>
    <property type="project" value="UniProtKB-SubCell"/>
</dbReference>
<feature type="region of interest" description="Disordered" evidence="7">
    <location>
        <begin position="181"/>
        <end position="209"/>
    </location>
</feature>
<dbReference type="Gene3D" id="1.10.10.60">
    <property type="entry name" value="Homeodomain-like"/>
    <property type="match status" value="1"/>
</dbReference>
<evidence type="ECO:0000256" key="1">
    <source>
        <dbReference type="ARBA" id="ARBA00004123"/>
    </source>
</evidence>
<evidence type="ECO:0000313" key="9">
    <source>
        <dbReference type="Ensembl" id="ENSGMOP00000065039.1"/>
    </source>
</evidence>